<evidence type="ECO:0000256" key="2">
    <source>
        <dbReference type="ARBA" id="ARBA00020000"/>
    </source>
</evidence>
<evidence type="ECO:0000256" key="1">
    <source>
        <dbReference type="ARBA" id="ARBA00006832"/>
    </source>
</evidence>
<dbReference type="SMART" id="SM00993">
    <property type="entry name" value="YL1_C"/>
    <property type="match status" value="1"/>
</dbReference>
<dbReference type="Pfam" id="PF05764">
    <property type="entry name" value="YL1"/>
    <property type="match status" value="1"/>
</dbReference>
<dbReference type="EMBL" id="CP111024">
    <property type="protein sequence ID" value="WAR23242.1"/>
    <property type="molecule type" value="Genomic_DNA"/>
</dbReference>
<reference evidence="5" key="1">
    <citation type="submission" date="2022-11" db="EMBL/GenBank/DDBJ databases">
        <title>Centuries of genome instability and evolution in soft-shell clam transmissible cancer (bioRxiv).</title>
        <authorList>
            <person name="Hart S.F.M."/>
            <person name="Yonemitsu M.A."/>
            <person name="Giersch R.M."/>
            <person name="Beal B.F."/>
            <person name="Arriagada G."/>
            <person name="Davis B.W."/>
            <person name="Ostrander E.A."/>
            <person name="Goff S.P."/>
            <person name="Metzger M.J."/>
        </authorList>
    </citation>
    <scope>NUCLEOTIDE SEQUENCE</scope>
    <source>
        <strain evidence="5">MELC-2E11</strain>
        <tissue evidence="5">Siphon/mantle</tissue>
    </source>
</reference>
<evidence type="ECO:0000256" key="3">
    <source>
        <dbReference type="SAM" id="MobiDB-lite"/>
    </source>
</evidence>
<feature type="region of interest" description="Disordered" evidence="3">
    <location>
        <begin position="1"/>
        <end position="156"/>
    </location>
</feature>
<feature type="compositionally biased region" description="Basic and acidic residues" evidence="3">
    <location>
        <begin position="130"/>
        <end position="156"/>
    </location>
</feature>
<evidence type="ECO:0000313" key="5">
    <source>
        <dbReference type="EMBL" id="WAR23242.1"/>
    </source>
</evidence>
<dbReference type="Proteomes" id="UP001164746">
    <property type="component" value="Chromosome 13"/>
</dbReference>
<dbReference type="InterPro" id="IPR013272">
    <property type="entry name" value="Vps72/YL1_C"/>
</dbReference>
<feature type="region of interest" description="Disordered" evidence="3">
    <location>
        <begin position="271"/>
        <end position="295"/>
    </location>
</feature>
<feature type="compositionally biased region" description="Basic residues" evidence="3">
    <location>
        <begin position="108"/>
        <end position="119"/>
    </location>
</feature>
<feature type="compositionally biased region" description="Acidic residues" evidence="3">
    <location>
        <begin position="39"/>
        <end position="67"/>
    </location>
</feature>
<accession>A0ABY7FM79</accession>
<evidence type="ECO:0000313" key="6">
    <source>
        <dbReference type="Proteomes" id="UP001164746"/>
    </source>
</evidence>
<organism evidence="5 6">
    <name type="scientific">Mya arenaria</name>
    <name type="common">Soft-shell clam</name>
    <dbReference type="NCBI Taxonomy" id="6604"/>
    <lineage>
        <taxon>Eukaryota</taxon>
        <taxon>Metazoa</taxon>
        <taxon>Spiralia</taxon>
        <taxon>Lophotrochozoa</taxon>
        <taxon>Mollusca</taxon>
        <taxon>Bivalvia</taxon>
        <taxon>Autobranchia</taxon>
        <taxon>Heteroconchia</taxon>
        <taxon>Euheterodonta</taxon>
        <taxon>Imparidentia</taxon>
        <taxon>Neoheterodontei</taxon>
        <taxon>Myida</taxon>
        <taxon>Myoidea</taxon>
        <taxon>Myidae</taxon>
        <taxon>Mya</taxon>
    </lineage>
</organism>
<dbReference type="Pfam" id="PF08265">
    <property type="entry name" value="YL1_C"/>
    <property type="match status" value="1"/>
</dbReference>
<keyword evidence="6" id="KW-1185">Reference proteome</keyword>
<protein>
    <recommendedName>
        <fullName evidence="2">Vacuolar protein sorting-associated protein 72 homolog</fullName>
    </recommendedName>
</protein>
<dbReference type="InterPro" id="IPR046757">
    <property type="entry name" value="YL1_N"/>
</dbReference>
<gene>
    <name evidence="5" type="ORF">MAR_036911</name>
</gene>
<dbReference type="PANTHER" id="PTHR13275:SF4">
    <property type="entry name" value="VACUOLAR PROTEIN SORTING-ASSOCIATED PROTEIN 72 HOMOLOG"/>
    <property type="match status" value="1"/>
</dbReference>
<dbReference type="PANTHER" id="PTHR13275">
    <property type="entry name" value="YL-1 PROTEIN TRANSCRIPTION FACTOR-LIKE 1"/>
    <property type="match status" value="1"/>
</dbReference>
<feature type="domain" description="Vps72/YL1 C-terminal" evidence="4">
    <location>
        <begin position="241"/>
        <end position="263"/>
    </location>
</feature>
<feature type="compositionally biased region" description="Basic and acidic residues" evidence="3">
    <location>
        <begin position="91"/>
        <end position="107"/>
    </location>
</feature>
<name>A0ABY7FM79_MYAAR</name>
<sequence>MSGLASTREKRQNAGAKMASLLEAEDEDDFYKTTYGGFNEEEDDREYESEQSESDVDYSDIDIDEADEVRSDMEDDEPKKRKRGAGVSTKAYKEPAPKKPKEDEEKKTKQKTKEKKRTKPPPSIQIYKSSPEKKSLRKSTAERTKEREEREKERELKQRMLKDIAAQKRVAEVRRLTQEELLEEAKITEELNLQSLENYRRLELEKKSRRAIKAKETGPVIRYHSLTMPLIEEVPDDDDELPAKYFDPVTNTPYATLQAFKIIREAYAQQLQNEPPKKSRNSISGEMTGDVAVKS</sequence>
<comment type="similarity">
    <text evidence="1">Belongs to the VPS72/YL1 family.</text>
</comment>
<evidence type="ECO:0000259" key="4">
    <source>
        <dbReference type="SMART" id="SM00993"/>
    </source>
</evidence>
<proteinExistence type="inferred from homology"/>